<feature type="domain" description="N-acetyltransferase" evidence="2">
    <location>
        <begin position="6"/>
        <end position="92"/>
    </location>
</feature>
<evidence type="ECO:0000259" key="1">
    <source>
        <dbReference type="PROSITE" id="PS51186"/>
    </source>
</evidence>
<dbReference type="PROSITE" id="PS51186">
    <property type="entry name" value="GNAT"/>
    <property type="match status" value="1"/>
</dbReference>
<dbReference type="PANTHER" id="PTHR31435">
    <property type="entry name" value="PROTEIN NATD1"/>
    <property type="match status" value="1"/>
</dbReference>
<sequence>MSVEVVDVPERQRFEALVDGTLVGFAAYQTTSEMVVFTHTEVDSSVEGQGVGGALVRGALDQVRGAGLRVLPICPFVQAWIGRHPDYADLDYRRPPSKVTD</sequence>
<accession>A0ABU5KCG8</accession>
<name>A0ABU5KCG8_9ACTN</name>
<dbReference type="InterPro" id="IPR031165">
    <property type="entry name" value="GNAT_YJDJ"/>
</dbReference>
<reference evidence="3 4" key="1">
    <citation type="submission" date="2023-11" db="EMBL/GenBank/DDBJ databases">
        <title>Novel species in genus Nocardioides.</title>
        <authorList>
            <person name="Zhou H."/>
        </authorList>
    </citation>
    <scope>NUCLEOTIDE SEQUENCE [LARGE SCALE GENOMIC DNA]</scope>
    <source>
        <strain evidence="3 4">S-58</strain>
    </source>
</reference>
<dbReference type="Proteomes" id="UP001291999">
    <property type="component" value="Unassembled WGS sequence"/>
</dbReference>
<keyword evidence="4" id="KW-1185">Reference proteome</keyword>
<dbReference type="PANTHER" id="PTHR31435:SF10">
    <property type="entry name" value="BSR4717 PROTEIN"/>
    <property type="match status" value="1"/>
</dbReference>
<dbReference type="Gene3D" id="3.40.630.30">
    <property type="match status" value="1"/>
</dbReference>
<dbReference type="SUPFAM" id="SSF55729">
    <property type="entry name" value="Acyl-CoA N-acyltransferases (Nat)"/>
    <property type="match status" value="1"/>
</dbReference>
<dbReference type="GO" id="GO:0016746">
    <property type="term" value="F:acyltransferase activity"/>
    <property type="evidence" value="ECO:0007669"/>
    <property type="project" value="UniProtKB-KW"/>
</dbReference>
<dbReference type="InterPro" id="IPR000182">
    <property type="entry name" value="GNAT_dom"/>
</dbReference>
<organism evidence="3 4">
    <name type="scientific">Nocardioides renjunii</name>
    <dbReference type="NCBI Taxonomy" id="3095075"/>
    <lineage>
        <taxon>Bacteria</taxon>
        <taxon>Bacillati</taxon>
        <taxon>Actinomycetota</taxon>
        <taxon>Actinomycetes</taxon>
        <taxon>Propionibacteriales</taxon>
        <taxon>Nocardioidaceae</taxon>
        <taxon>Nocardioides</taxon>
    </lineage>
</organism>
<dbReference type="InterPro" id="IPR016181">
    <property type="entry name" value="Acyl_CoA_acyltransferase"/>
</dbReference>
<feature type="domain" description="N-acetyltransferase" evidence="1">
    <location>
        <begin position="1"/>
        <end position="101"/>
    </location>
</feature>
<comment type="caution">
    <text evidence="3">The sequence shown here is derived from an EMBL/GenBank/DDBJ whole genome shotgun (WGS) entry which is preliminary data.</text>
</comment>
<dbReference type="PROSITE" id="PS51729">
    <property type="entry name" value="GNAT_YJDJ"/>
    <property type="match status" value="1"/>
</dbReference>
<evidence type="ECO:0000313" key="3">
    <source>
        <dbReference type="EMBL" id="MDZ5662673.1"/>
    </source>
</evidence>
<evidence type="ECO:0000313" key="4">
    <source>
        <dbReference type="Proteomes" id="UP001291999"/>
    </source>
</evidence>
<keyword evidence="3" id="KW-0808">Transferase</keyword>
<dbReference type="RefSeq" id="WP_322424664.1">
    <property type="nucleotide sequence ID" value="NZ_CP141058.1"/>
</dbReference>
<dbReference type="InterPro" id="IPR045057">
    <property type="entry name" value="Gcn5-rel_NAT"/>
</dbReference>
<dbReference type="EMBL" id="JAXQPW010000004">
    <property type="protein sequence ID" value="MDZ5662673.1"/>
    <property type="molecule type" value="Genomic_DNA"/>
</dbReference>
<proteinExistence type="predicted"/>
<keyword evidence="3" id="KW-0012">Acyltransferase</keyword>
<gene>
    <name evidence="3" type="ORF">SFC79_12935</name>
</gene>
<dbReference type="Pfam" id="PF14542">
    <property type="entry name" value="Acetyltransf_CG"/>
    <property type="match status" value="1"/>
</dbReference>
<protein>
    <submittedName>
        <fullName evidence="3">GNAT family N-acetyltransferase</fullName>
        <ecNumber evidence="3">2.3.1.-</ecNumber>
    </submittedName>
</protein>
<dbReference type="EC" id="2.3.1.-" evidence="3"/>
<evidence type="ECO:0000259" key="2">
    <source>
        <dbReference type="PROSITE" id="PS51729"/>
    </source>
</evidence>